<evidence type="ECO:0000313" key="7">
    <source>
        <dbReference type="EMBL" id="CAC5357316.1"/>
    </source>
</evidence>
<feature type="signal peptide" evidence="6">
    <location>
        <begin position="1"/>
        <end position="20"/>
    </location>
</feature>
<dbReference type="InterPro" id="IPR019791">
    <property type="entry name" value="Haem_peroxidase_animal"/>
</dbReference>
<dbReference type="OrthoDB" id="823504at2759"/>
<keyword evidence="2" id="KW-0964">Secreted</keyword>
<dbReference type="FunFam" id="1.10.640.10:FF:000003">
    <property type="entry name" value="chorion peroxidase"/>
    <property type="match status" value="1"/>
</dbReference>
<dbReference type="GO" id="GO:0005576">
    <property type="term" value="C:extracellular region"/>
    <property type="evidence" value="ECO:0007669"/>
    <property type="project" value="UniProtKB-SubCell"/>
</dbReference>
<dbReference type="GO" id="GO:0020037">
    <property type="term" value="F:heme binding"/>
    <property type="evidence" value="ECO:0007669"/>
    <property type="project" value="InterPro"/>
</dbReference>
<dbReference type="PANTHER" id="PTHR11475">
    <property type="entry name" value="OXIDASE/PEROXIDASE"/>
    <property type="match status" value="1"/>
</dbReference>
<dbReference type="PROSITE" id="PS50292">
    <property type="entry name" value="PEROXIDASE_3"/>
    <property type="match status" value="1"/>
</dbReference>
<evidence type="ECO:0000256" key="6">
    <source>
        <dbReference type="SAM" id="SignalP"/>
    </source>
</evidence>
<reference evidence="7 8" key="1">
    <citation type="submission" date="2020-06" db="EMBL/GenBank/DDBJ databases">
        <authorList>
            <person name="Li R."/>
            <person name="Bekaert M."/>
        </authorList>
    </citation>
    <scope>NUCLEOTIDE SEQUENCE [LARGE SCALE GENOMIC DNA]</scope>
    <source>
        <strain evidence="8">wild</strain>
    </source>
</reference>
<dbReference type="GO" id="GO:0140825">
    <property type="term" value="F:lactoperoxidase activity"/>
    <property type="evidence" value="ECO:0007669"/>
    <property type="project" value="UniProtKB-EC"/>
</dbReference>
<organism evidence="7 8">
    <name type="scientific">Mytilus coruscus</name>
    <name type="common">Sea mussel</name>
    <dbReference type="NCBI Taxonomy" id="42192"/>
    <lineage>
        <taxon>Eukaryota</taxon>
        <taxon>Metazoa</taxon>
        <taxon>Spiralia</taxon>
        <taxon>Lophotrochozoa</taxon>
        <taxon>Mollusca</taxon>
        <taxon>Bivalvia</taxon>
        <taxon>Autobranchia</taxon>
        <taxon>Pteriomorphia</taxon>
        <taxon>Mytilida</taxon>
        <taxon>Mytiloidea</taxon>
        <taxon>Mytilidae</taxon>
        <taxon>Mytilinae</taxon>
        <taxon>Mytilus</taxon>
    </lineage>
</organism>
<dbReference type="Pfam" id="PF03098">
    <property type="entry name" value="An_peroxidase"/>
    <property type="match status" value="1"/>
</dbReference>
<dbReference type="EMBL" id="CACVKT020000202">
    <property type="protein sequence ID" value="CAC5357316.1"/>
    <property type="molecule type" value="Genomic_DNA"/>
</dbReference>
<evidence type="ECO:0000256" key="1">
    <source>
        <dbReference type="ARBA" id="ARBA00004613"/>
    </source>
</evidence>
<name>A0A6J7ZXH6_MYTCO</name>
<keyword evidence="7" id="KW-0575">Peroxidase</keyword>
<keyword evidence="7" id="KW-0560">Oxidoreductase</keyword>
<keyword evidence="5" id="KW-0349">Heme</keyword>
<keyword evidence="4" id="KW-0325">Glycoprotein</keyword>
<dbReference type="SUPFAM" id="SSF48113">
    <property type="entry name" value="Heme-dependent peroxidases"/>
    <property type="match status" value="1"/>
</dbReference>
<dbReference type="GO" id="GO:0046872">
    <property type="term" value="F:metal ion binding"/>
    <property type="evidence" value="ECO:0007669"/>
    <property type="project" value="UniProtKB-KW"/>
</dbReference>
<dbReference type="Proteomes" id="UP000507470">
    <property type="component" value="Unassembled WGS sequence"/>
</dbReference>
<sequence length="686" mass="77516">MDVGFGFILVFALLLQTVNAELKKSSLTKLEDVLESVFFGRRKLSEFRKLNPLTVKESNLQHQISPVKSGRSHQMESDAIIKTEATRHLMEKTGKTADELMADEVINNAFRELVCPSSTVRCTPSEYRTMDGSCNNMKNPDWGQSFTAQRRFLPPVYATGDKPRNSENLPSARKISNDIFKATETVHDKKYSGLTMAWGQLIDHDVTKTPTAGNIDCCNTTNADNPICFPIEVPEGDERFSNCLNFVRSAAATSSTTKGCLNDRREQINEITAFIDGGMLYGSSDDELSLLRDQTITYLLKTKEPGNLLPTGPSFCLITDDQENDYCQHAGDTRVNVVPTLGAVHTLLVREHNRIAEGIKNLNIQWSNDKVFDETRKIMGAIIQHITYNEWLPIVVGDDYMNQYNLKSSERGHVNSYDPNLDPSLRNSFSAAALRYAHSLIMPTQAYLDKTYRNEESFSLESQQLNPHLVVQENGGRLEDLVRWTTYKPCMTSDRMFEDGIRNFLFGTSDLPARNVQRGRDHGLPSYNEFRSFCGLSRAKNFKTGRKSNRLRDHSKENARLLKQTYKSIDDVDLYVGAITERLAPGADVGPTFACLIAKQFDVLKRGDSFWYENQGLQGFSEEKLNAIKRVRLSSLLCEHFGLDTIQPDPFKIERAGRCPGSSNTKDNCMVRCSEMKLLNFSPWRV</sequence>
<protein>
    <submittedName>
        <fullName evidence="7">PXDN</fullName>
        <ecNumber evidence="7">1.11.1.7</ecNumber>
    </submittedName>
</protein>
<accession>A0A6J7ZXH6</accession>
<evidence type="ECO:0000256" key="2">
    <source>
        <dbReference type="ARBA" id="ARBA00022525"/>
    </source>
</evidence>
<evidence type="ECO:0000256" key="3">
    <source>
        <dbReference type="ARBA" id="ARBA00022729"/>
    </source>
</evidence>
<keyword evidence="5" id="KW-0479">Metal-binding</keyword>
<dbReference type="PANTHER" id="PTHR11475:SF4">
    <property type="entry name" value="CHORION PEROXIDASE"/>
    <property type="match status" value="1"/>
</dbReference>
<dbReference type="GO" id="GO:0006979">
    <property type="term" value="P:response to oxidative stress"/>
    <property type="evidence" value="ECO:0007669"/>
    <property type="project" value="InterPro"/>
</dbReference>
<dbReference type="PRINTS" id="PR00457">
    <property type="entry name" value="ANPEROXIDASE"/>
</dbReference>
<keyword evidence="3 6" id="KW-0732">Signal</keyword>
<keyword evidence="5" id="KW-0408">Iron</keyword>
<dbReference type="Gene3D" id="1.10.640.10">
    <property type="entry name" value="Haem peroxidase domain superfamily, animal type"/>
    <property type="match status" value="1"/>
</dbReference>
<evidence type="ECO:0000313" key="8">
    <source>
        <dbReference type="Proteomes" id="UP000507470"/>
    </source>
</evidence>
<keyword evidence="8" id="KW-1185">Reference proteome</keyword>
<dbReference type="InterPro" id="IPR010255">
    <property type="entry name" value="Haem_peroxidase_sf"/>
</dbReference>
<dbReference type="AlphaFoldDB" id="A0A6J7ZXH6"/>
<dbReference type="InterPro" id="IPR037120">
    <property type="entry name" value="Haem_peroxidase_sf_animal"/>
</dbReference>
<feature type="chain" id="PRO_5026738081" evidence="6">
    <location>
        <begin position="21"/>
        <end position="686"/>
    </location>
</feature>
<dbReference type="EC" id="1.11.1.7" evidence="7"/>
<evidence type="ECO:0000256" key="5">
    <source>
        <dbReference type="PIRSR" id="PIRSR619791-2"/>
    </source>
</evidence>
<proteinExistence type="predicted"/>
<gene>
    <name evidence="7" type="ORF">MCOR_1045</name>
</gene>
<feature type="binding site" description="axial binding residue" evidence="5">
    <location>
        <position position="438"/>
    </location>
    <ligand>
        <name>heme b</name>
        <dbReference type="ChEBI" id="CHEBI:60344"/>
    </ligand>
    <ligandPart>
        <name>Fe</name>
        <dbReference type="ChEBI" id="CHEBI:18248"/>
    </ligandPart>
</feature>
<comment type="subcellular location">
    <subcellularLocation>
        <location evidence="1">Secreted</location>
    </subcellularLocation>
</comment>
<dbReference type="CDD" id="cd09823">
    <property type="entry name" value="peroxinectin_like"/>
    <property type="match status" value="1"/>
</dbReference>
<evidence type="ECO:0000256" key="4">
    <source>
        <dbReference type="ARBA" id="ARBA00023180"/>
    </source>
</evidence>